<comment type="similarity">
    <text evidence="1 6 7">Belongs to the acetokinase family.</text>
</comment>
<sequence>MRGAVVLSVNPGSRSLKAAAHDGSGARLWAHRVPRPTADPGSAVAEIVRRLASAGLTVSAVAHRVVHGGPVHVAPERIDDELVADLRRLVDFAPLHLPGDLDSIEAARARWPDVPHVACFDTAFHATLAPAAHRLPVPDGVTALGVRRYGFHGLSVQHVVDTVPGLGRAVVAHLGGGCSVTAVSGGRSVQTSMSFSPTGGLPSVSRSGDLDPEVLLFLLDRGWTAADLRGLVDRSSGLAGMSGGVTDVAELTARAAAGDPDCRLALEVFTTAVATTVAGYTAVLGGLDTLVFSGGIGEHSAPVRAAVTDRLRHLGVLVHPTAPVPGDVSRHGAPVRTLVVTADEERVMDRAARELLAPALRAPALSAAAPGGAGAPGVRGRPVG</sequence>
<feature type="binding site" evidence="6">
    <location>
        <position position="64"/>
    </location>
    <ligand>
        <name>substrate</name>
    </ligand>
</feature>
<comment type="caution">
    <text evidence="6">Lacks conserved residue(s) required for the propagation of feature annotation.</text>
</comment>
<evidence type="ECO:0000313" key="11">
    <source>
        <dbReference type="Proteomes" id="UP000471152"/>
    </source>
</evidence>
<evidence type="ECO:0000256" key="5">
    <source>
        <dbReference type="ARBA" id="ARBA00022840"/>
    </source>
</evidence>
<evidence type="ECO:0000256" key="3">
    <source>
        <dbReference type="ARBA" id="ARBA00022741"/>
    </source>
</evidence>
<keyword evidence="4 6" id="KW-0418">Kinase</keyword>
<evidence type="ECO:0000256" key="7">
    <source>
        <dbReference type="RuleBase" id="RU003835"/>
    </source>
</evidence>
<keyword evidence="3 6" id="KW-0547">Nucleotide-binding</keyword>
<dbReference type="HAMAP" id="MF_00020">
    <property type="entry name" value="Acetate_kinase"/>
    <property type="match status" value="1"/>
</dbReference>
<reference evidence="9 11" key="2">
    <citation type="submission" date="2020-02" db="EMBL/GenBank/DDBJ databases">
        <title>The WGS of Modestobacter muralis DSM 100205.</title>
        <authorList>
            <person name="Jiang Z."/>
        </authorList>
    </citation>
    <scope>NUCLEOTIDE SEQUENCE [LARGE SCALE GENOMIC DNA]</scope>
    <source>
        <strain evidence="9 11">DSM 100205</strain>
    </source>
</reference>
<protein>
    <recommendedName>
        <fullName evidence="6">Acetate kinase</fullName>
        <ecNumber evidence="6">2.7.2.1</ecNumber>
    </recommendedName>
    <alternativeName>
        <fullName evidence="6">Acetokinase</fullName>
    </alternativeName>
</protein>
<gene>
    <name evidence="6" type="primary">ackA</name>
    <name evidence="9" type="ORF">G3R41_14785</name>
    <name evidence="8" type="ORF">GCU67_14135</name>
</gene>
<comment type="subcellular location">
    <subcellularLocation>
        <location evidence="6">Cytoplasm</location>
    </subcellularLocation>
</comment>
<dbReference type="EMBL" id="JAAGWH010000040">
    <property type="protein sequence ID" value="NEK95292.1"/>
    <property type="molecule type" value="Genomic_DNA"/>
</dbReference>
<comment type="cofactor">
    <cofactor evidence="6">
        <name>Mg(2+)</name>
        <dbReference type="ChEBI" id="CHEBI:18420"/>
    </cofactor>
    <cofactor evidence="6">
        <name>Mn(2+)</name>
        <dbReference type="ChEBI" id="CHEBI:29035"/>
    </cofactor>
    <text evidence="6">Mg(2+). Can also accept Mn(2+).</text>
</comment>
<dbReference type="InterPro" id="IPR000890">
    <property type="entry name" value="Aliphatic_acid_kin_short-chain"/>
</dbReference>
<dbReference type="RefSeq" id="WP_163611859.1">
    <property type="nucleotide sequence ID" value="NZ_JAAGWB010000042.1"/>
</dbReference>
<feature type="active site" description="Proton donor/acceptor" evidence="6">
    <location>
        <position position="121"/>
    </location>
</feature>
<keyword evidence="6" id="KW-0460">Magnesium</keyword>
<dbReference type="GO" id="GO:0006085">
    <property type="term" value="P:acetyl-CoA biosynthetic process"/>
    <property type="evidence" value="ECO:0007669"/>
    <property type="project" value="UniProtKB-UniRule"/>
</dbReference>
<dbReference type="UniPathway" id="UPA00340">
    <property type="reaction ID" value="UER00458"/>
</dbReference>
<dbReference type="SUPFAM" id="SSF53067">
    <property type="entry name" value="Actin-like ATPase domain"/>
    <property type="match status" value="2"/>
</dbReference>
<name>A0A6P0H988_9ACTN</name>
<dbReference type="GO" id="GO:0000287">
    <property type="term" value="F:magnesium ion binding"/>
    <property type="evidence" value="ECO:0007669"/>
    <property type="project" value="UniProtKB-UniRule"/>
</dbReference>
<feature type="binding site" evidence="6">
    <location>
        <begin position="173"/>
        <end position="177"/>
    </location>
    <ligand>
        <name>ATP</name>
        <dbReference type="ChEBI" id="CHEBI:30616"/>
    </ligand>
</feature>
<feature type="binding site" evidence="6">
    <location>
        <begin position="295"/>
        <end position="299"/>
    </location>
    <ligand>
        <name>ATP</name>
        <dbReference type="ChEBI" id="CHEBI:30616"/>
    </ligand>
</feature>
<proteinExistence type="inferred from homology"/>
<dbReference type="AlphaFoldDB" id="A0A6P0H988"/>
<feature type="site" description="Transition state stabilizer" evidence="6">
    <location>
        <position position="206"/>
    </location>
</feature>
<comment type="catalytic activity">
    <reaction evidence="6">
        <text>acetate + ATP = acetyl phosphate + ADP</text>
        <dbReference type="Rhea" id="RHEA:11352"/>
        <dbReference type="ChEBI" id="CHEBI:22191"/>
        <dbReference type="ChEBI" id="CHEBI:30089"/>
        <dbReference type="ChEBI" id="CHEBI:30616"/>
        <dbReference type="ChEBI" id="CHEBI:456216"/>
        <dbReference type="EC" id="2.7.2.1"/>
    </reaction>
</comment>
<keyword evidence="6" id="KW-0963">Cytoplasm</keyword>
<dbReference type="GO" id="GO:0008776">
    <property type="term" value="F:acetate kinase activity"/>
    <property type="evidence" value="ECO:0007669"/>
    <property type="project" value="UniProtKB-UniRule"/>
</dbReference>
<evidence type="ECO:0000256" key="1">
    <source>
        <dbReference type="ARBA" id="ARBA00008748"/>
    </source>
</evidence>
<evidence type="ECO:0000256" key="2">
    <source>
        <dbReference type="ARBA" id="ARBA00022679"/>
    </source>
</evidence>
<dbReference type="InterPro" id="IPR043129">
    <property type="entry name" value="ATPase_NBD"/>
</dbReference>
<keyword evidence="10" id="KW-1185">Reference proteome</keyword>
<keyword evidence="2 6" id="KW-0808">Transferase</keyword>
<feature type="site" description="Transition state stabilizer" evidence="6">
    <location>
        <position position="152"/>
    </location>
</feature>
<keyword evidence="6" id="KW-0479">Metal-binding</keyword>
<reference evidence="8 10" key="1">
    <citation type="submission" date="2020-01" db="EMBL/GenBank/DDBJ databases">
        <title>the WGS Modestobacter muralis CPCC 204518.</title>
        <authorList>
            <person name="Jiang Z."/>
        </authorList>
    </citation>
    <scope>NUCLEOTIDE SEQUENCE [LARGE SCALE GENOMIC DNA]</scope>
    <source>
        <strain evidence="8 10">DSM 100205</strain>
    </source>
</reference>
<comment type="pathway">
    <text evidence="6">Metabolic intermediate biosynthesis; acetyl-CoA biosynthesis; acetyl-CoA from acetate: step 1/2.</text>
</comment>
<comment type="function">
    <text evidence="6">Catalyzes the formation of acetyl phosphate from acetate and ATP. Can also catalyze the reverse reaction.</text>
</comment>
<dbReference type="Proteomes" id="UP000468828">
    <property type="component" value="Unassembled WGS sequence"/>
</dbReference>
<keyword evidence="5 6" id="KW-0067">ATP-binding</keyword>
<accession>A0A6P0H988</accession>
<dbReference type="Proteomes" id="UP000471152">
    <property type="component" value="Unassembled WGS sequence"/>
</dbReference>
<dbReference type="PRINTS" id="PR00471">
    <property type="entry name" value="ACETATEKNASE"/>
</dbReference>
<organism evidence="9 11">
    <name type="scientific">Modestobacter muralis</name>
    <dbReference type="NCBI Taxonomy" id="1608614"/>
    <lineage>
        <taxon>Bacteria</taxon>
        <taxon>Bacillati</taxon>
        <taxon>Actinomycetota</taxon>
        <taxon>Actinomycetes</taxon>
        <taxon>Geodermatophilales</taxon>
        <taxon>Geodermatophilaceae</taxon>
        <taxon>Modestobacter</taxon>
    </lineage>
</organism>
<dbReference type="Gene3D" id="3.30.420.40">
    <property type="match status" value="2"/>
</dbReference>
<evidence type="ECO:0000313" key="8">
    <source>
        <dbReference type="EMBL" id="NEK95292.1"/>
    </source>
</evidence>
<dbReference type="InterPro" id="IPR004372">
    <property type="entry name" value="Ac/propionate_kinase"/>
</dbReference>
<dbReference type="GO" id="GO:0005737">
    <property type="term" value="C:cytoplasm"/>
    <property type="evidence" value="ECO:0007669"/>
    <property type="project" value="UniProtKB-SubCell"/>
</dbReference>
<comment type="caution">
    <text evidence="9">The sequence shown here is derived from an EMBL/GenBank/DDBJ whole genome shotgun (WGS) entry which is preliminary data.</text>
</comment>
<evidence type="ECO:0000256" key="4">
    <source>
        <dbReference type="ARBA" id="ARBA00022777"/>
    </source>
</evidence>
<feature type="binding site" evidence="6">
    <location>
        <position position="344"/>
    </location>
    <ligand>
        <name>Mg(2+)</name>
        <dbReference type="ChEBI" id="CHEBI:18420"/>
    </ligand>
</feature>
<dbReference type="GO" id="GO:0005524">
    <property type="term" value="F:ATP binding"/>
    <property type="evidence" value="ECO:0007669"/>
    <property type="project" value="UniProtKB-KW"/>
</dbReference>
<dbReference type="InterPro" id="IPR023865">
    <property type="entry name" value="Aliphatic_acid_kinase_CS"/>
</dbReference>
<dbReference type="PANTHER" id="PTHR21060:SF15">
    <property type="entry name" value="ACETATE KINASE-RELATED"/>
    <property type="match status" value="1"/>
</dbReference>
<evidence type="ECO:0000256" key="6">
    <source>
        <dbReference type="HAMAP-Rule" id="MF_00020"/>
    </source>
</evidence>
<dbReference type="GO" id="GO:0006083">
    <property type="term" value="P:acetate metabolic process"/>
    <property type="evidence" value="ECO:0007669"/>
    <property type="project" value="TreeGrafter"/>
</dbReference>
<evidence type="ECO:0000313" key="10">
    <source>
        <dbReference type="Proteomes" id="UP000468828"/>
    </source>
</evidence>
<dbReference type="EC" id="2.7.2.1" evidence="6"/>
<comment type="subunit">
    <text evidence="6">Homodimer.</text>
</comment>
<dbReference type="PANTHER" id="PTHR21060">
    <property type="entry name" value="ACETATE KINASE"/>
    <property type="match status" value="1"/>
</dbReference>
<dbReference type="Pfam" id="PF00871">
    <property type="entry name" value="Acetate_kinase"/>
    <property type="match status" value="1"/>
</dbReference>
<dbReference type="PROSITE" id="PS01076">
    <property type="entry name" value="ACETATE_KINASE_2"/>
    <property type="match status" value="1"/>
</dbReference>
<dbReference type="EMBL" id="JAAGWB010000042">
    <property type="protein sequence ID" value="NEN52180.1"/>
    <property type="molecule type" value="Genomic_DNA"/>
</dbReference>
<evidence type="ECO:0000313" key="9">
    <source>
        <dbReference type="EMBL" id="NEN52180.1"/>
    </source>
</evidence>